<sequence length="307" mass="34407">MTTSPPRWEYTRRLNRVVNHISEHLDEPLTLRELADVAGFSPYHFHRIFKGVMGETLSSFIWRLRVERAASLLLWQPTTRVTDIALSCGFSSHSNFARAFKERFGVSASEFRKGGDIHRKEGEGDSRRALYAPKDWDLYPEESRTMNVEVKTLPAYHVAYIRRFAYSKGVFAEHLNAAFQQVCGWVAGQGLFGPNTLVIGVPHDNPDVTPNDLCRYDACVTVPATVTTASAEVDIQDLPGGRYAVQRLDVDDPAEIGRSVDAMYGGWLPGSGFQADDRPPLEIYYDSAEPGPKKRIVLDFCIPVTPL</sequence>
<protein>
    <submittedName>
        <fullName evidence="5">AraC family transcriptional regulator</fullName>
    </submittedName>
</protein>
<dbReference type="PANTHER" id="PTHR40055">
    <property type="entry name" value="TRANSCRIPTIONAL REGULATOR YGIV-RELATED"/>
    <property type="match status" value="1"/>
</dbReference>
<dbReference type="AlphaFoldDB" id="A0A4R2IJE5"/>
<keyword evidence="2" id="KW-0238">DNA-binding</keyword>
<organism evidence="5 6">
    <name type="scientific">Kribbella antiqua</name>
    <dbReference type="NCBI Taxonomy" id="2512217"/>
    <lineage>
        <taxon>Bacteria</taxon>
        <taxon>Bacillati</taxon>
        <taxon>Actinomycetota</taxon>
        <taxon>Actinomycetes</taxon>
        <taxon>Propionibacteriales</taxon>
        <taxon>Kribbellaceae</taxon>
        <taxon>Kribbella</taxon>
    </lineage>
</organism>
<dbReference type="PROSITE" id="PS01124">
    <property type="entry name" value="HTH_ARAC_FAMILY_2"/>
    <property type="match status" value="1"/>
</dbReference>
<dbReference type="SMART" id="SM00342">
    <property type="entry name" value="HTH_ARAC"/>
    <property type="match status" value="1"/>
</dbReference>
<accession>A0A4R2IJE5</accession>
<dbReference type="GO" id="GO:0043565">
    <property type="term" value="F:sequence-specific DNA binding"/>
    <property type="evidence" value="ECO:0007669"/>
    <property type="project" value="InterPro"/>
</dbReference>
<evidence type="ECO:0000256" key="2">
    <source>
        <dbReference type="ARBA" id="ARBA00023125"/>
    </source>
</evidence>
<keyword evidence="6" id="KW-1185">Reference proteome</keyword>
<keyword evidence="1" id="KW-0805">Transcription regulation</keyword>
<dbReference type="SUPFAM" id="SSF55136">
    <property type="entry name" value="Probable bacterial effector-binding domain"/>
    <property type="match status" value="1"/>
</dbReference>
<evidence type="ECO:0000256" key="1">
    <source>
        <dbReference type="ARBA" id="ARBA00023015"/>
    </source>
</evidence>
<dbReference type="SMART" id="SM00871">
    <property type="entry name" value="AraC_E_bind"/>
    <property type="match status" value="1"/>
</dbReference>
<evidence type="ECO:0000259" key="4">
    <source>
        <dbReference type="PROSITE" id="PS01124"/>
    </source>
</evidence>
<keyword evidence="3" id="KW-0804">Transcription</keyword>
<dbReference type="InterPro" id="IPR020449">
    <property type="entry name" value="Tscrpt_reg_AraC-type_HTH"/>
</dbReference>
<dbReference type="Gene3D" id="3.20.80.10">
    <property type="entry name" value="Regulatory factor, effector binding domain"/>
    <property type="match status" value="1"/>
</dbReference>
<evidence type="ECO:0000313" key="6">
    <source>
        <dbReference type="Proteomes" id="UP000295573"/>
    </source>
</evidence>
<evidence type="ECO:0000313" key="5">
    <source>
        <dbReference type="EMBL" id="TCO45064.1"/>
    </source>
</evidence>
<dbReference type="RefSeq" id="WP_132152810.1">
    <property type="nucleotide sequence ID" value="NZ_SLWR01000009.1"/>
</dbReference>
<gene>
    <name evidence="5" type="ORF">EV646_109239</name>
</gene>
<dbReference type="PRINTS" id="PR00032">
    <property type="entry name" value="HTHARAC"/>
</dbReference>
<dbReference type="InterPro" id="IPR029442">
    <property type="entry name" value="GyrI-like"/>
</dbReference>
<dbReference type="EMBL" id="SLWR01000009">
    <property type="protein sequence ID" value="TCO45064.1"/>
    <property type="molecule type" value="Genomic_DNA"/>
</dbReference>
<name>A0A4R2IJE5_9ACTN</name>
<comment type="caution">
    <text evidence="5">The sequence shown here is derived from an EMBL/GenBank/DDBJ whole genome shotgun (WGS) entry which is preliminary data.</text>
</comment>
<dbReference type="Pfam" id="PF12833">
    <property type="entry name" value="HTH_18"/>
    <property type="match status" value="1"/>
</dbReference>
<dbReference type="InterPro" id="IPR011256">
    <property type="entry name" value="Reg_factor_effector_dom_sf"/>
</dbReference>
<dbReference type="InterPro" id="IPR018060">
    <property type="entry name" value="HTH_AraC"/>
</dbReference>
<dbReference type="OrthoDB" id="161473at2"/>
<dbReference type="PANTHER" id="PTHR40055:SF1">
    <property type="entry name" value="TRANSCRIPTIONAL REGULATOR YGIV-RELATED"/>
    <property type="match status" value="1"/>
</dbReference>
<reference evidence="5 6" key="1">
    <citation type="journal article" date="2015" name="Stand. Genomic Sci.">
        <title>Genomic Encyclopedia of Bacterial and Archaeal Type Strains, Phase III: the genomes of soil and plant-associated and newly described type strains.</title>
        <authorList>
            <person name="Whitman W.B."/>
            <person name="Woyke T."/>
            <person name="Klenk H.P."/>
            <person name="Zhou Y."/>
            <person name="Lilburn T.G."/>
            <person name="Beck B.J."/>
            <person name="De Vos P."/>
            <person name="Vandamme P."/>
            <person name="Eisen J.A."/>
            <person name="Garrity G."/>
            <person name="Hugenholtz P."/>
            <person name="Kyrpides N.C."/>
        </authorList>
    </citation>
    <scope>NUCLEOTIDE SEQUENCE [LARGE SCALE GENOMIC DNA]</scope>
    <source>
        <strain evidence="5 6">VKM Ac-2541</strain>
    </source>
</reference>
<dbReference type="SUPFAM" id="SSF46689">
    <property type="entry name" value="Homeodomain-like"/>
    <property type="match status" value="2"/>
</dbReference>
<dbReference type="InterPro" id="IPR018062">
    <property type="entry name" value="HTH_AraC-typ_CS"/>
</dbReference>
<proteinExistence type="predicted"/>
<dbReference type="GO" id="GO:0003700">
    <property type="term" value="F:DNA-binding transcription factor activity"/>
    <property type="evidence" value="ECO:0007669"/>
    <property type="project" value="InterPro"/>
</dbReference>
<dbReference type="Gene3D" id="1.10.10.60">
    <property type="entry name" value="Homeodomain-like"/>
    <property type="match status" value="2"/>
</dbReference>
<dbReference type="PROSITE" id="PS00041">
    <property type="entry name" value="HTH_ARAC_FAMILY_1"/>
    <property type="match status" value="1"/>
</dbReference>
<dbReference type="Pfam" id="PF06445">
    <property type="entry name" value="GyrI-like"/>
    <property type="match status" value="1"/>
</dbReference>
<dbReference type="InterPro" id="IPR050908">
    <property type="entry name" value="SmbC-like"/>
</dbReference>
<dbReference type="InterPro" id="IPR009057">
    <property type="entry name" value="Homeodomain-like_sf"/>
</dbReference>
<dbReference type="Proteomes" id="UP000295573">
    <property type="component" value="Unassembled WGS sequence"/>
</dbReference>
<dbReference type="InterPro" id="IPR010499">
    <property type="entry name" value="AraC_E-bd"/>
</dbReference>
<evidence type="ECO:0000256" key="3">
    <source>
        <dbReference type="ARBA" id="ARBA00023163"/>
    </source>
</evidence>
<feature type="domain" description="HTH araC/xylS-type" evidence="4">
    <location>
        <begin position="15"/>
        <end position="114"/>
    </location>
</feature>